<proteinExistence type="predicted"/>
<reference evidence="2" key="1">
    <citation type="submission" date="2016-06" db="UniProtKB">
        <authorList>
            <consortium name="WormBaseParasite"/>
        </authorList>
    </citation>
    <scope>IDENTIFICATION</scope>
</reference>
<dbReference type="AlphaFoldDB" id="A0A183AUM8"/>
<evidence type="ECO:0000313" key="2">
    <source>
        <dbReference type="WBParaSite" id="ECPE_0001069501-mRNA-1"/>
    </source>
</evidence>
<name>A0A183AUM8_9TREM</name>
<accession>A0A183AUM8</accession>
<sequence length="218" mass="25053">LPESSLSVHTTGLPDEDPTTIYSLEPPSGILNPLANGTLPNDIELFKSPLDLERERFQLAQKEVQETVGQSLDPWFIGLKYARITEQCIKSHADILTIWEAKQQAFSEQQRQWEEYHAVQRKLRNQEKRSHIDLLKSIQLLTDRVRAEYHQECEAQRRARIDLYQQRKLELCQQTEENEPPLQQTEPSAKSKQARSSKSVTSGNSNKSQSASRGRSKT</sequence>
<protein>
    <submittedName>
        <fullName evidence="2">Coiled-coil domain containing 148</fullName>
    </submittedName>
</protein>
<feature type="compositionally biased region" description="Low complexity" evidence="1">
    <location>
        <begin position="188"/>
        <end position="199"/>
    </location>
</feature>
<organism evidence="2">
    <name type="scientific">Echinostoma caproni</name>
    <dbReference type="NCBI Taxonomy" id="27848"/>
    <lineage>
        <taxon>Eukaryota</taxon>
        <taxon>Metazoa</taxon>
        <taxon>Spiralia</taxon>
        <taxon>Lophotrochozoa</taxon>
        <taxon>Platyhelminthes</taxon>
        <taxon>Trematoda</taxon>
        <taxon>Digenea</taxon>
        <taxon>Plagiorchiida</taxon>
        <taxon>Echinostomata</taxon>
        <taxon>Echinostomatoidea</taxon>
        <taxon>Echinostomatidae</taxon>
        <taxon>Echinostoma</taxon>
    </lineage>
</organism>
<dbReference type="WBParaSite" id="ECPE_0001069501-mRNA-1">
    <property type="protein sequence ID" value="ECPE_0001069501-mRNA-1"/>
    <property type="gene ID" value="ECPE_0001069501"/>
</dbReference>
<feature type="compositionally biased region" description="Polar residues" evidence="1">
    <location>
        <begin position="200"/>
        <end position="218"/>
    </location>
</feature>
<evidence type="ECO:0000256" key="1">
    <source>
        <dbReference type="SAM" id="MobiDB-lite"/>
    </source>
</evidence>
<feature type="region of interest" description="Disordered" evidence="1">
    <location>
        <begin position="174"/>
        <end position="218"/>
    </location>
</feature>